<evidence type="ECO:0000313" key="1">
    <source>
        <dbReference type="EMBL" id="AHD07098.1"/>
    </source>
</evidence>
<dbReference type="GO" id="GO:0043565">
    <property type="term" value="F:sequence-specific DNA binding"/>
    <property type="evidence" value="ECO:0007669"/>
    <property type="project" value="InterPro"/>
</dbReference>
<dbReference type="Gene3D" id="1.10.10.10">
    <property type="entry name" value="Winged helix-like DNA-binding domain superfamily/Winged helix DNA-binding domain"/>
    <property type="match status" value="1"/>
</dbReference>
<dbReference type="AlphaFoldDB" id="V9WA84"/>
<protein>
    <submittedName>
        <fullName evidence="1">Transposase IS3/IS911</fullName>
    </submittedName>
</protein>
<dbReference type="eggNOG" id="COG2963">
    <property type="taxonomic scope" value="Bacteria"/>
</dbReference>
<accession>V9WA84</accession>
<dbReference type="HOGENOM" id="CLU_027402_36_5_9"/>
<dbReference type="GO" id="GO:0004803">
    <property type="term" value="F:transposase activity"/>
    <property type="evidence" value="ECO:0007669"/>
    <property type="project" value="InterPro"/>
</dbReference>
<organism evidence="1 2">
    <name type="scientific">Paenibacillus larvae subsp. larvae DSM 25430</name>
    <dbReference type="NCBI Taxonomy" id="697284"/>
    <lineage>
        <taxon>Bacteria</taxon>
        <taxon>Bacillati</taxon>
        <taxon>Bacillota</taxon>
        <taxon>Bacilli</taxon>
        <taxon>Bacillales</taxon>
        <taxon>Paenibacillaceae</taxon>
        <taxon>Paenibacillus</taxon>
    </lineage>
</organism>
<gene>
    <name evidence="1" type="ORF">ERIC2_c33610</name>
</gene>
<dbReference type="InterPro" id="IPR010921">
    <property type="entry name" value="Trp_repressor/repl_initiator"/>
</dbReference>
<name>V9WA84_9BACL</name>
<dbReference type="InterPro" id="IPR002514">
    <property type="entry name" value="Transposase_8"/>
</dbReference>
<dbReference type="InterPro" id="IPR036388">
    <property type="entry name" value="WH-like_DNA-bd_sf"/>
</dbReference>
<dbReference type="Pfam" id="PF01527">
    <property type="entry name" value="HTH_Tnp_1"/>
    <property type="match status" value="1"/>
</dbReference>
<sequence length="53" mass="6438">MINKLYNTMEKRNRYTSEFKTKVVLEVLRKEQTVNEITARYELSPVMISRWKA</sequence>
<dbReference type="KEGG" id="plv:ERIC2_c33610"/>
<evidence type="ECO:0000313" key="2">
    <source>
        <dbReference type="Proteomes" id="UP000029431"/>
    </source>
</evidence>
<keyword evidence="2" id="KW-1185">Reference proteome</keyword>
<reference evidence="1 2" key="1">
    <citation type="journal article" date="2014" name="PLoS ONE">
        <title>How to Kill the Honey Bee Larva: Genomic Potential and Virulence Mechanisms of Paenibacillus larvae.</title>
        <authorList>
            <person name="Djukic M."/>
            <person name="Brzuszkiewicz E."/>
            <person name="Funfhaus A."/>
            <person name="Voss J."/>
            <person name="Gollnow K."/>
            <person name="Poppinga L."/>
            <person name="Liesegang H."/>
            <person name="Garcia-Gonzalez E."/>
            <person name="Genersch E."/>
            <person name="Daniel R."/>
        </authorList>
    </citation>
    <scope>NUCLEOTIDE SEQUENCE [LARGE SCALE GENOMIC DNA]</scope>
    <source>
        <strain evidence="1 2">DSM 25430</strain>
    </source>
</reference>
<proteinExistence type="predicted"/>
<dbReference type="SUPFAM" id="SSF48295">
    <property type="entry name" value="TrpR-like"/>
    <property type="match status" value="1"/>
</dbReference>
<dbReference type="GO" id="GO:0006313">
    <property type="term" value="P:DNA transposition"/>
    <property type="evidence" value="ECO:0007669"/>
    <property type="project" value="InterPro"/>
</dbReference>
<dbReference type="Proteomes" id="UP000029431">
    <property type="component" value="Chromosome"/>
</dbReference>
<dbReference type="EMBL" id="CP003355">
    <property type="protein sequence ID" value="AHD07098.1"/>
    <property type="molecule type" value="Genomic_DNA"/>
</dbReference>